<evidence type="ECO:0000313" key="3">
    <source>
        <dbReference type="Proteomes" id="UP001159363"/>
    </source>
</evidence>
<gene>
    <name evidence="2" type="ORF">PR048_000276</name>
</gene>
<protein>
    <submittedName>
        <fullName evidence="2">Uncharacterized protein</fullName>
    </submittedName>
</protein>
<evidence type="ECO:0000313" key="2">
    <source>
        <dbReference type="EMBL" id="KAJ8894968.1"/>
    </source>
</evidence>
<evidence type="ECO:0000256" key="1">
    <source>
        <dbReference type="SAM" id="MobiDB-lite"/>
    </source>
</evidence>
<keyword evidence="3" id="KW-1185">Reference proteome</keyword>
<reference evidence="2 3" key="1">
    <citation type="submission" date="2023-02" db="EMBL/GenBank/DDBJ databases">
        <title>LHISI_Scaffold_Assembly.</title>
        <authorList>
            <person name="Stuart O.P."/>
            <person name="Cleave R."/>
            <person name="Magrath M.J.L."/>
            <person name="Mikheyev A.S."/>
        </authorList>
    </citation>
    <scope>NUCLEOTIDE SEQUENCE [LARGE SCALE GENOMIC DNA]</scope>
    <source>
        <strain evidence="2">Daus_M_001</strain>
        <tissue evidence="2">Leg muscle</tissue>
    </source>
</reference>
<proteinExistence type="predicted"/>
<comment type="caution">
    <text evidence="2">The sequence shown here is derived from an EMBL/GenBank/DDBJ whole genome shotgun (WGS) entry which is preliminary data.</text>
</comment>
<organism evidence="2 3">
    <name type="scientific">Dryococelus australis</name>
    <dbReference type="NCBI Taxonomy" id="614101"/>
    <lineage>
        <taxon>Eukaryota</taxon>
        <taxon>Metazoa</taxon>
        <taxon>Ecdysozoa</taxon>
        <taxon>Arthropoda</taxon>
        <taxon>Hexapoda</taxon>
        <taxon>Insecta</taxon>
        <taxon>Pterygota</taxon>
        <taxon>Neoptera</taxon>
        <taxon>Polyneoptera</taxon>
        <taxon>Phasmatodea</taxon>
        <taxon>Verophasmatodea</taxon>
        <taxon>Anareolatae</taxon>
        <taxon>Phasmatidae</taxon>
        <taxon>Eurycanthinae</taxon>
        <taxon>Dryococelus</taxon>
    </lineage>
</organism>
<sequence length="576" mass="63913">MLPTFTRLDGKFYVYKKSSQPGTRARENQEAGTLNSRHLRIVTAALWGSVIIHYVCPTSDSRYYLVSRRLLFDWLSPSANHGLAFYWLSEITLQLRMLFHFSPFTFCGQDAPGIVYSPASMDGNAGLPIEQVETPSVIPTLRFCSRVGYNPAALEGSGSGITVFAPMGMPETVIERVLNFCYTHGTATDEMSDTRATTSSRVTELRHSNEKSVLFADTGAYDCGVFDGSRVRFLHRPRWAERLTCSPPTKANRVQSTARSLRVFACGYRAGRCRCSAGFLGDLQFPQSLRSGTAPYSPRFTLFGSQDQEVKSRPNLFPHASILITPTAVEELSPALQQVFSQVKAASYPSNRLDMLRRKAAEVILWPDYSPPHFTLIASQDLNAIRNPGTMRFSTGSSRTHNLPPFNILLCTPSDFHVASRNSPSKIHHRDTHPERMNKVTRPMAMLILHKTEEHTTCIQVDLKQGFQKCSFHREQPIIVSAFSRAHVSETVAGDLREGPPTNGIARHDSHVRKSGVARPGIEPGSPRSKAGCTRADNVRKRKRSTSAWLARTRAHVAAGVAAANVRACAHGLKQR</sequence>
<name>A0ABQ9IGF4_9NEOP</name>
<dbReference type="EMBL" id="JARBHB010000001">
    <property type="protein sequence ID" value="KAJ8894968.1"/>
    <property type="molecule type" value="Genomic_DNA"/>
</dbReference>
<feature type="region of interest" description="Disordered" evidence="1">
    <location>
        <begin position="494"/>
        <end position="547"/>
    </location>
</feature>
<accession>A0ABQ9IGF4</accession>
<feature type="non-terminal residue" evidence="2">
    <location>
        <position position="576"/>
    </location>
</feature>
<dbReference type="Proteomes" id="UP001159363">
    <property type="component" value="Chromosome 1"/>
</dbReference>